<evidence type="ECO:0000313" key="2">
    <source>
        <dbReference type="Proteomes" id="UP000601361"/>
    </source>
</evidence>
<dbReference type="EMBL" id="BMGS01000003">
    <property type="protein sequence ID" value="GGG39315.1"/>
    <property type="molecule type" value="Genomic_DNA"/>
</dbReference>
<dbReference type="InterPro" id="IPR036249">
    <property type="entry name" value="Thioredoxin-like_sf"/>
</dbReference>
<dbReference type="Gene3D" id="3.40.30.10">
    <property type="entry name" value="Glutaredoxin"/>
    <property type="match status" value="1"/>
</dbReference>
<keyword evidence="2" id="KW-1185">Reference proteome</keyword>
<proteinExistence type="predicted"/>
<dbReference type="SUPFAM" id="SSF52833">
    <property type="entry name" value="Thioredoxin-like"/>
    <property type="match status" value="1"/>
</dbReference>
<accession>A0ABQ1WQG3</accession>
<comment type="caution">
    <text evidence="1">The sequence shown here is derived from an EMBL/GenBank/DDBJ whole genome shotgun (WGS) entry which is preliminary data.</text>
</comment>
<protein>
    <submittedName>
        <fullName evidence="1">Thioredoxin</fullName>
    </submittedName>
</protein>
<reference evidence="2" key="1">
    <citation type="journal article" date="2019" name="Int. J. Syst. Evol. Microbiol.">
        <title>The Global Catalogue of Microorganisms (GCM) 10K type strain sequencing project: providing services to taxonomists for standard genome sequencing and annotation.</title>
        <authorList>
            <consortium name="The Broad Institute Genomics Platform"/>
            <consortium name="The Broad Institute Genome Sequencing Center for Infectious Disease"/>
            <person name="Wu L."/>
            <person name="Ma J."/>
        </authorList>
    </citation>
    <scope>NUCLEOTIDE SEQUENCE [LARGE SCALE GENOMIC DNA]</scope>
    <source>
        <strain evidence="2">CGMCC 1.12990</strain>
    </source>
</reference>
<evidence type="ECO:0000313" key="1">
    <source>
        <dbReference type="EMBL" id="GGG39315.1"/>
    </source>
</evidence>
<organism evidence="1 2">
    <name type="scientific">Hymenobacter glacieicola</name>
    <dbReference type="NCBI Taxonomy" id="1562124"/>
    <lineage>
        <taxon>Bacteria</taxon>
        <taxon>Pseudomonadati</taxon>
        <taxon>Bacteroidota</taxon>
        <taxon>Cytophagia</taxon>
        <taxon>Cytophagales</taxon>
        <taxon>Hymenobacteraceae</taxon>
        <taxon>Hymenobacter</taxon>
    </lineage>
</organism>
<dbReference type="Proteomes" id="UP000601361">
    <property type="component" value="Unassembled WGS sequence"/>
</dbReference>
<gene>
    <name evidence="1" type="ORF">GCM10011378_14510</name>
</gene>
<dbReference type="Pfam" id="PF14595">
    <property type="entry name" value="Thioredoxin_9"/>
    <property type="match status" value="1"/>
</dbReference>
<sequence>MYYYLLSYPLVSMTTSASSSPVLSPEQLARAYSYSAYRQLITTLMAEGKTTGTTQSEALTAYAQLNIQRMERLDKQAQVQPELLAAIQGLQQRYVWLVLTEGWCGDAAQIVPVLEKIAQASQGRITTHYLLRDENLDLMDQYLTNGGRSIPKLIVLRADTLHEVAQWGPRPAAAQELFQTMKAAGATHEEFAEKLHGWYAKDKTQHTQQELLQLVQGLE</sequence>
<name>A0ABQ1WQG3_9BACT</name>